<protein>
    <submittedName>
        <fullName evidence="1">Uncharacterized protein</fullName>
    </submittedName>
</protein>
<name>A0A9I9E9L8_CUCME</name>
<proteinExistence type="predicted"/>
<dbReference type="AlphaFoldDB" id="A0A9I9E9L8"/>
<evidence type="ECO:0000313" key="1">
    <source>
        <dbReference type="EnsemblPlants" id="MELO3C030753.2.1"/>
    </source>
</evidence>
<sequence>MGFGWQNGMEGYVTAPSSFLLTISSFQFHHFNRVVENLVLIQSSSPFQKLSYLSNFHSSSKIIQAIALCSSLVSVEGSLMGDIEYLEMQSFVAKLKYGLQSGCSILEMMHYKKRGDSRHTKTLAEVVKMSRNEFPTQNVMWGRPSKKHVRRSIPDASPTRRWEQPSPDLFFTNVFNALTISNPCHPQFRRDLCVE</sequence>
<accession>A0A9I9E9L8</accession>
<reference evidence="1" key="1">
    <citation type="submission" date="2023-03" db="UniProtKB">
        <authorList>
            <consortium name="EnsemblPlants"/>
        </authorList>
    </citation>
    <scope>IDENTIFICATION</scope>
</reference>
<dbReference type="Gramene" id="MELO3C030753.2.1">
    <property type="protein sequence ID" value="MELO3C030753.2.1"/>
    <property type="gene ID" value="MELO3C030753.2"/>
</dbReference>
<organism evidence="1">
    <name type="scientific">Cucumis melo</name>
    <name type="common">Muskmelon</name>
    <dbReference type="NCBI Taxonomy" id="3656"/>
    <lineage>
        <taxon>Eukaryota</taxon>
        <taxon>Viridiplantae</taxon>
        <taxon>Streptophyta</taxon>
        <taxon>Embryophyta</taxon>
        <taxon>Tracheophyta</taxon>
        <taxon>Spermatophyta</taxon>
        <taxon>Magnoliopsida</taxon>
        <taxon>eudicotyledons</taxon>
        <taxon>Gunneridae</taxon>
        <taxon>Pentapetalae</taxon>
        <taxon>rosids</taxon>
        <taxon>fabids</taxon>
        <taxon>Cucurbitales</taxon>
        <taxon>Cucurbitaceae</taxon>
        <taxon>Benincaseae</taxon>
        <taxon>Cucumis</taxon>
    </lineage>
</organism>
<dbReference type="EnsemblPlants" id="MELO3C030753.2.1">
    <property type="protein sequence ID" value="MELO3C030753.2.1"/>
    <property type="gene ID" value="MELO3C030753.2"/>
</dbReference>